<keyword evidence="5" id="KW-0963">Cytoplasm</keyword>
<gene>
    <name evidence="10" type="ORF">BcabD6B2_40550</name>
</gene>
<keyword evidence="7" id="KW-0539">Nucleus</keyword>
<dbReference type="GO" id="GO:0005049">
    <property type="term" value="F:nuclear export signal receptor activity"/>
    <property type="evidence" value="ECO:0007669"/>
    <property type="project" value="InterPro"/>
</dbReference>
<evidence type="ECO:0000256" key="5">
    <source>
        <dbReference type="ARBA" id="ARBA00022490"/>
    </source>
</evidence>
<feature type="domain" description="Exportin-7/Ran-binding protein 17 TPR repeats" evidence="9">
    <location>
        <begin position="431"/>
        <end position="676"/>
    </location>
</feature>
<dbReference type="Proteomes" id="UP001497744">
    <property type="component" value="Unassembled WGS sequence"/>
</dbReference>
<evidence type="ECO:0000313" key="10">
    <source>
        <dbReference type="EMBL" id="GIX64620.1"/>
    </source>
</evidence>
<dbReference type="GO" id="GO:0006611">
    <property type="term" value="P:protein export from nucleus"/>
    <property type="evidence" value="ECO:0007669"/>
    <property type="project" value="TreeGrafter"/>
</dbReference>
<organism evidence="10 11">
    <name type="scientific">Babesia caballi</name>
    <dbReference type="NCBI Taxonomy" id="5871"/>
    <lineage>
        <taxon>Eukaryota</taxon>
        <taxon>Sar</taxon>
        <taxon>Alveolata</taxon>
        <taxon>Apicomplexa</taxon>
        <taxon>Aconoidasida</taxon>
        <taxon>Piroplasmida</taxon>
        <taxon>Babesiidae</taxon>
        <taxon>Babesia</taxon>
    </lineage>
</organism>
<keyword evidence="11" id="KW-1185">Reference proteome</keyword>
<evidence type="ECO:0000256" key="6">
    <source>
        <dbReference type="ARBA" id="ARBA00022927"/>
    </source>
</evidence>
<dbReference type="Pfam" id="PF25795">
    <property type="entry name" value="TPR_XPO7"/>
    <property type="match status" value="1"/>
</dbReference>
<protein>
    <submittedName>
        <fullName evidence="10">Importin-beta N-terminal domain-containing protein</fullName>
    </submittedName>
</protein>
<evidence type="ECO:0000256" key="2">
    <source>
        <dbReference type="ARBA" id="ARBA00004496"/>
    </source>
</evidence>
<dbReference type="SUPFAM" id="SSF48371">
    <property type="entry name" value="ARM repeat"/>
    <property type="match status" value="1"/>
</dbReference>
<proteinExistence type="inferred from homology"/>
<evidence type="ECO:0000256" key="4">
    <source>
        <dbReference type="ARBA" id="ARBA00022448"/>
    </source>
</evidence>
<dbReference type="GO" id="GO:0005643">
    <property type="term" value="C:nuclear pore"/>
    <property type="evidence" value="ECO:0007669"/>
    <property type="project" value="TreeGrafter"/>
</dbReference>
<evidence type="ECO:0000259" key="9">
    <source>
        <dbReference type="Pfam" id="PF25795"/>
    </source>
</evidence>
<reference evidence="10 11" key="1">
    <citation type="submission" date="2021-06" db="EMBL/GenBank/DDBJ databases">
        <title>Genome sequence of Babesia caballi.</title>
        <authorList>
            <person name="Yamagishi J."/>
            <person name="Kidaka T."/>
            <person name="Ochi A."/>
        </authorList>
    </citation>
    <scope>NUCLEOTIDE SEQUENCE [LARGE SCALE GENOMIC DNA]</scope>
    <source>
        <strain evidence="10">USDA-D6B2</strain>
    </source>
</reference>
<dbReference type="InterPro" id="IPR057947">
    <property type="entry name" value="TPR_XPO7/RBP17"/>
</dbReference>
<evidence type="ECO:0000256" key="7">
    <source>
        <dbReference type="ARBA" id="ARBA00023242"/>
    </source>
</evidence>
<name>A0AAV4LYE1_BABCB</name>
<dbReference type="EMBL" id="BPLF01000003">
    <property type="protein sequence ID" value="GIX64620.1"/>
    <property type="molecule type" value="Genomic_DNA"/>
</dbReference>
<dbReference type="InterPro" id="IPR011989">
    <property type="entry name" value="ARM-like"/>
</dbReference>
<dbReference type="Gene3D" id="1.25.10.10">
    <property type="entry name" value="Leucine-rich Repeat Variant"/>
    <property type="match status" value="1"/>
</dbReference>
<evidence type="ECO:0000313" key="11">
    <source>
        <dbReference type="Proteomes" id="UP001497744"/>
    </source>
</evidence>
<comment type="caution">
    <text evidence="10">The sequence shown here is derived from an EMBL/GenBank/DDBJ whole genome shotgun (WGS) entry which is preliminary data.</text>
</comment>
<dbReference type="GO" id="GO:0005737">
    <property type="term" value="C:cytoplasm"/>
    <property type="evidence" value="ECO:0007669"/>
    <property type="project" value="UniProtKB-SubCell"/>
</dbReference>
<evidence type="ECO:0000256" key="1">
    <source>
        <dbReference type="ARBA" id="ARBA00004123"/>
    </source>
</evidence>
<evidence type="ECO:0000256" key="3">
    <source>
        <dbReference type="ARBA" id="ARBA00009466"/>
    </source>
</evidence>
<dbReference type="InterPro" id="IPR044189">
    <property type="entry name" value="XPO4/7-like"/>
</dbReference>
<evidence type="ECO:0000256" key="8">
    <source>
        <dbReference type="SAM" id="MobiDB-lite"/>
    </source>
</evidence>
<keyword evidence="4" id="KW-0813">Transport</keyword>
<accession>A0AAV4LYE1</accession>
<dbReference type="RefSeq" id="XP_067716689.1">
    <property type="nucleotide sequence ID" value="XM_067860588.1"/>
</dbReference>
<sequence length="2092" mass="235261">MDPKDLEQLELLCQALYGGQPLQQNEAHEVLMPLLRDVQKIPLLRDILAQSANLQALLFASSGLVTVITNNWSHVSEAQKTDLREFLLNYIYNRGPEMLKCAPEVLGQFIHLYCRIVKLGWLEETYNHPVVQHVSQFLAATTQHWIIGLSIYADLTQEMQPQMGKFVARLRRGALNFKETVLPKIFSVTVQTLEQFHSGTALVADSYDEARMLQQILQLCYNCLSFDFMATMPDDTSEEQSTVMIPQSWDILRSDKVPRILFELYAQNCTKRPSCAVLCLRCLVVVAALRKSFFNTEAEDLCHINSFMVGTMDIIRNQTGLANEDCYHELCRLLGKINASNQLSQLLQSSAFPMWTEQLHSFTMDALKNWQHLPNSKHYLLGVWAHMVVPLAYMRGKVPSVLETNILQITLEFIQSRLAMAERVVTAGDDLEFDNPLEDDILRMEQADLFSRLCRCQYRAVCSRIVESFQALETMPVTPNCLAVKEEKVAWLVLLAGAMLNGSSSLRLTGDESNITAVCLQTMNIELVGQVFLNMAASDAKPTENSRLEMSYLHFLTYFKKFFISEHTKGSISGDCRERFAQVPGCPPGMDGAQYLLNRLVEKVFFNLQCRVSNEDVIKKTLTFFSELSSGIDIVHYADRSPHLVVSARLILQCKTLQFALLNHADQAFRFLQVPQYGRYRTMYYSILCKLLALELSSEDEPGESTPKFESFMEHHTRIIDQLWNLAPSVLASPECRPTIIGLMRDLKGICKSCVAVETYQMFFNWIVNAPKQPGKSRIHLLKRIVEACWADCDVMVPLVKCLAEFLDNRGHRITFEKTSANGILLFKESAGIVMSYGVKLLQMAQASGGGAVVRQPGADREAYKKIYKGATACLRVLDHTLGGEYVNFGVFEVYGDATLDEVLRLAFQLCLSIPTDDLQAYSKSMCPVYSFLDISTKLFMPQLLSLTPDNIAQLFNACLDGLCSYEASTSMSAASALDNFVTHIYSERNSTAPGGGPHPARVFLESKVDCLRRAMVLIFNLLLSGDSNSAWSVSRPLLGLILLNQAEFAQLPQTLALNMSEEKQAKLQRCFAALMNGLDSTLSPQNKDTFTKNVYIFSQEARLSFRLCTCAARQRALPCDLLYHYKHVTRQLTQHSAHGHTAPRAALRCPSSAAGPHFEPLNCQAQFRPEPRTDLNTLECKGHASPSAAAPTSRQVQRGHEHNAALDGVRHLLDLALQRLVPVDVRHLPDLPTQLVQPRDGADNVPLLQVRELHDLAEGGADRPLVYHVGEREVAEGRVVLAQHVDVQRPLNHVDLVVQVNHNVPRALNRLRRRRDLLLRRAVVVHEGREHRGALLRLQPAEHVLHDRLRERDLVARRQVRGDAPLDRRPAVLVQEVQLLEDLHLRDHLVVGVQRLLPQVLVDLLQLAPARLDARLHRVVLVLQVALGAPVQRHVVVYVALLEHHPVELQRRLLQLLVEDQQLQLPRLHEPVQLRRHAGQERDANVPGRAQRGMHALHVHHVVVNEGDVGHVDGLAERELDLGVVVRADGVVHRPGRQALVVELRQQQQHLQLQLLPLARRHDACVGARVAVAHRVDHEHPPRLKNLRALAVVPQVRVQAVRDPPRVRVQLVVLLDARLPVDAVHLGQREQLLALPQPVALENRQVLHLVVFLEGLEHHLGDVHVLAGVHLQQHVVGDPEPAFEPRRLFEHHGGEVLEVRRLVGAEDVDAPEGVQPSAPGPARHLRVLGRGEVPRLLPVVLVDGGEDDRPRRHWQQTRVVHANPPVQQPDYALHLHQVAVALADPAQRLLDEQVYLRALHVAVAQVQVGHVLGVGLALGPVEAEEHHRQLVCRLQERDEPLQLLHLPFESRAFDVARLGERGVLVHFVVRVLVEALVVEQEEDAAVYVEEVHQRHRPFARDDCDDFPLHDGPDPVRELRVVGHGGAEHDELQGLGQHDKYLLPDDAAIQVVDVVHLVEDHDPQLADDGVSSVEQVSQDFRRHDEARRVRVARHVSRDDAHRLASEPLGELTVLLVAQRLDGARVHRLFAPAQGEGHGVLCHHRLPRGRVRRHEHVLHVVQVIDGPLLELVQLEGVLDDEVFHGRQRRGVHD</sequence>
<dbReference type="PANTHER" id="PTHR12596">
    <property type="entry name" value="EXPORTIN 4,7-RELATED"/>
    <property type="match status" value="1"/>
</dbReference>
<comment type="subcellular location">
    <subcellularLocation>
        <location evidence="2">Cytoplasm</location>
    </subcellularLocation>
    <subcellularLocation>
        <location evidence="1">Nucleus</location>
    </subcellularLocation>
</comment>
<dbReference type="PANTHER" id="PTHR12596:SF2">
    <property type="entry name" value="EXPORTIN-7 ISOFORM X1"/>
    <property type="match status" value="1"/>
</dbReference>
<dbReference type="GeneID" id="94196101"/>
<dbReference type="InterPro" id="IPR016024">
    <property type="entry name" value="ARM-type_fold"/>
</dbReference>
<feature type="region of interest" description="Disordered" evidence="8">
    <location>
        <begin position="1180"/>
        <end position="1201"/>
    </location>
</feature>
<comment type="similarity">
    <text evidence="3">Belongs to the exportin family.</text>
</comment>
<keyword evidence="6" id="KW-0653">Protein transport</keyword>